<dbReference type="STRING" id="1499967.U27_06733"/>
<dbReference type="HOGENOM" id="CLU_2697076_0_0_0"/>
<dbReference type="EMBL" id="DF820470">
    <property type="protein sequence ID" value="GAK59748.1"/>
    <property type="molecule type" value="Genomic_DNA"/>
</dbReference>
<evidence type="ECO:0000313" key="2">
    <source>
        <dbReference type="Proteomes" id="UP000030661"/>
    </source>
</evidence>
<sequence>MIEKIVKNGYCHIEDLLEKETSVELLKSMAAHDVWLYKTHEQKISDNSQSLCRAFEKLMYRRNDNKQEASRTC</sequence>
<dbReference type="Proteomes" id="UP000030661">
    <property type="component" value="Unassembled WGS sequence"/>
</dbReference>
<organism evidence="1 2">
    <name type="scientific">Vecturithrix granuli</name>
    <dbReference type="NCBI Taxonomy" id="1499967"/>
    <lineage>
        <taxon>Bacteria</taxon>
        <taxon>Candidatus Moduliflexota</taxon>
        <taxon>Candidatus Vecturitrichia</taxon>
        <taxon>Candidatus Vecturitrichales</taxon>
        <taxon>Candidatus Vecturitrichaceae</taxon>
        <taxon>Candidatus Vecturithrix</taxon>
    </lineage>
</organism>
<keyword evidence="2" id="KW-1185">Reference proteome</keyword>
<accession>A0A081C593</accession>
<protein>
    <submittedName>
        <fullName evidence="1">Uncharacterized protein</fullName>
    </submittedName>
</protein>
<gene>
    <name evidence="1" type="ORF">U27_06733</name>
</gene>
<reference evidence="1 2" key="1">
    <citation type="journal article" date="2015" name="PeerJ">
        <title>First genomic representation of candidate bacterial phylum KSB3 points to enhanced environmental sensing as a trigger of wastewater bulking.</title>
        <authorList>
            <person name="Sekiguchi Y."/>
            <person name="Ohashi A."/>
            <person name="Parks D.H."/>
            <person name="Yamauchi T."/>
            <person name="Tyson G.W."/>
            <person name="Hugenholtz P."/>
        </authorList>
    </citation>
    <scope>NUCLEOTIDE SEQUENCE [LARGE SCALE GENOMIC DNA]</scope>
</reference>
<dbReference type="AlphaFoldDB" id="A0A081C593"/>
<name>A0A081C593_VECG1</name>
<evidence type="ECO:0000313" key="1">
    <source>
        <dbReference type="EMBL" id="GAK59748.1"/>
    </source>
</evidence>
<proteinExistence type="predicted"/>